<dbReference type="InterPro" id="IPR012334">
    <property type="entry name" value="Pectin_lyas_fold"/>
</dbReference>
<dbReference type="InterPro" id="IPR016134">
    <property type="entry name" value="Dockerin_dom"/>
</dbReference>
<sequence>MKQGMSVLVVLCFSPFVAELSLGARYQVGPDKPYTTLQAVADVHAPGDIVEVDGDHSYPGGVSFTNPGLPDQKIEIRGITINGRRPVISGGTDSVAFTTWPLSGPGGDHYVFENFEVTGGTRRCIYHQADDLTVRNTVVHDCPAHGILGADGGSGSLLLEYVEVYQCGSGDRQHQIYMATDEVNRPGSVFRMQFCYIHDGSGGNNVKSRAERNEIYYNWIEGAYYHELELIGPDPGGAPDGWSEELKREDSDVVGNVLRKTNDRSFITRVGGDGTGQSQGRYRFVNNTIIANGNAIFRIFDGIESLEIHNNVFYRADAAPDLVRQVEAEWISGSPVIAGSNNWVKTGTANIPGQWTATVTGSAPGFVDFAALDFKPASNSPLRDRTDQVPAGPAGYPFPVPHYPPSNHPPERVLPADGEAMWRASDSLLDVGAFEYAAAVLAGDLNGDGSVGLVDAMIALQIVSGIATDDLRPDYPDSGADVNGDGRVGLAEAIFACRESSLMD</sequence>
<dbReference type="CDD" id="cd14256">
    <property type="entry name" value="Dockerin_I"/>
    <property type="match status" value="1"/>
</dbReference>
<evidence type="ECO:0000259" key="1">
    <source>
        <dbReference type="PROSITE" id="PS51766"/>
    </source>
</evidence>
<reference evidence="2 3" key="1">
    <citation type="submission" date="2016-11" db="EMBL/GenBank/DDBJ databases">
        <authorList>
            <person name="Jaros S."/>
            <person name="Januszkiewicz K."/>
            <person name="Wedrychowicz H."/>
        </authorList>
    </citation>
    <scope>NUCLEOTIDE SEQUENCE [LARGE SCALE GENOMIC DNA]</scope>
    <source>
        <strain evidence="2 3">DSM 9705</strain>
    </source>
</reference>
<dbReference type="PROSITE" id="PS51766">
    <property type="entry name" value="DOCKERIN"/>
    <property type="match status" value="1"/>
</dbReference>
<dbReference type="GO" id="GO:0000272">
    <property type="term" value="P:polysaccharide catabolic process"/>
    <property type="evidence" value="ECO:0007669"/>
    <property type="project" value="InterPro"/>
</dbReference>
<proteinExistence type="predicted"/>
<name>A0A1M5TLP5_9BACT</name>
<accession>A0A1M5TLP5</accession>
<protein>
    <recommendedName>
        <fullName evidence="1">Dockerin domain-containing protein</fullName>
    </recommendedName>
</protein>
<dbReference type="Proteomes" id="UP000184139">
    <property type="component" value="Unassembled WGS sequence"/>
</dbReference>
<dbReference type="InterPro" id="IPR011050">
    <property type="entry name" value="Pectin_lyase_fold/virulence"/>
</dbReference>
<dbReference type="Gene3D" id="1.10.1330.10">
    <property type="entry name" value="Dockerin domain"/>
    <property type="match status" value="1"/>
</dbReference>
<evidence type="ECO:0000313" key="2">
    <source>
        <dbReference type="EMBL" id="SHH51591.1"/>
    </source>
</evidence>
<feature type="domain" description="Dockerin" evidence="1">
    <location>
        <begin position="438"/>
        <end position="504"/>
    </location>
</feature>
<evidence type="ECO:0000313" key="3">
    <source>
        <dbReference type="Proteomes" id="UP000184139"/>
    </source>
</evidence>
<dbReference type="STRING" id="1121409.SAMN02745124_00790"/>
<dbReference type="SUPFAM" id="SSF63446">
    <property type="entry name" value="Type I dockerin domain"/>
    <property type="match status" value="1"/>
</dbReference>
<dbReference type="RefSeq" id="WP_073373523.1">
    <property type="nucleotide sequence ID" value="NZ_FQXS01000003.1"/>
</dbReference>
<dbReference type="SUPFAM" id="SSF51126">
    <property type="entry name" value="Pectin lyase-like"/>
    <property type="match status" value="1"/>
</dbReference>
<dbReference type="EMBL" id="FQXS01000003">
    <property type="protein sequence ID" value="SHH51591.1"/>
    <property type="molecule type" value="Genomic_DNA"/>
</dbReference>
<dbReference type="Gene3D" id="2.160.20.10">
    <property type="entry name" value="Single-stranded right-handed beta-helix, Pectin lyase-like"/>
    <property type="match status" value="1"/>
</dbReference>
<keyword evidence="3" id="KW-1185">Reference proteome</keyword>
<dbReference type="AlphaFoldDB" id="A0A1M5TLP5"/>
<dbReference type="OrthoDB" id="5481035at2"/>
<organism evidence="2 3">
    <name type="scientific">Desulfofustis glycolicus DSM 9705</name>
    <dbReference type="NCBI Taxonomy" id="1121409"/>
    <lineage>
        <taxon>Bacteria</taxon>
        <taxon>Pseudomonadati</taxon>
        <taxon>Thermodesulfobacteriota</taxon>
        <taxon>Desulfobulbia</taxon>
        <taxon>Desulfobulbales</taxon>
        <taxon>Desulfocapsaceae</taxon>
        <taxon>Desulfofustis</taxon>
    </lineage>
</organism>
<gene>
    <name evidence="2" type="ORF">SAMN02745124_00790</name>
</gene>
<dbReference type="InterPro" id="IPR036439">
    <property type="entry name" value="Dockerin_dom_sf"/>
</dbReference>